<comment type="similarity">
    <text evidence="3">Belongs to the prokaryotic molybdopterin-containing oxidoreductase family.</text>
</comment>
<dbReference type="Proteomes" id="UP000474757">
    <property type="component" value="Unassembled WGS sequence"/>
</dbReference>
<gene>
    <name evidence="12" type="ORF">GZA08_02685</name>
</gene>
<comment type="cofactor">
    <cofactor evidence="2">
        <name>[4Fe-4S] cluster</name>
        <dbReference type="ChEBI" id="CHEBI:49883"/>
    </cofactor>
</comment>
<evidence type="ECO:0000313" key="12">
    <source>
        <dbReference type="EMBL" id="NDU99876.1"/>
    </source>
</evidence>
<dbReference type="SUPFAM" id="SSF53706">
    <property type="entry name" value="Formate dehydrogenase/DMSO reductase, domains 1-3"/>
    <property type="match status" value="1"/>
</dbReference>
<dbReference type="PANTHER" id="PTHR43105:SF4">
    <property type="entry name" value="PROTEIN YDEP"/>
    <property type="match status" value="1"/>
</dbReference>
<dbReference type="CDD" id="cd02767">
    <property type="entry name" value="MopB_ydeP"/>
    <property type="match status" value="1"/>
</dbReference>
<evidence type="ECO:0000256" key="1">
    <source>
        <dbReference type="ARBA" id="ARBA00001942"/>
    </source>
</evidence>
<dbReference type="GO" id="GO:0030151">
    <property type="term" value="F:molybdenum ion binding"/>
    <property type="evidence" value="ECO:0007669"/>
    <property type="project" value="InterPro"/>
</dbReference>
<dbReference type="AlphaFoldDB" id="A0A6B2JMJ0"/>
<keyword evidence="4" id="KW-0004">4Fe-4S</keyword>
<protein>
    <submittedName>
        <fullName evidence="12">FdhF/YdeP family oxidoreductase</fullName>
    </submittedName>
</protein>
<dbReference type="InterPro" id="IPR041953">
    <property type="entry name" value="YdeP_MopB"/>
</dbReference>
<dbReference type="GO" id="GO:0051539">
    <property type="term" value="F:4 iron, 4 sulfur cluster binding"/>
    <property type="evidence" value="ECO:0007669"/>
    <property type="project" value="UniProtKB-KW"/>
</dbReference>
<evidence type="ECO:0000256" key="8">
    <source>
        <dbReference type="ARBA" id="ARBA00023004"/>
    </source>
</evidence>
<dbReference type="Gene3D" id="3.40.228.10">
    <property type="entry name" value="Dimethylsulfoxide Reductase, domain 2"/>
    <property type="match status" value="1"/>
</dbReference>
<evidence type="ECO:0000256" key="5">
    <source>
        <dbReference type="ARBA" id="ARBA00022505"/>
    </source>
</evidence>
<accession>A0A6B2JMJ0</accession>
<dbReference type="EMBL" id="JAAGAB010000001">
    <property type="protein sequence ID" value="NDU99876.1"/>
    <property type="molecule type" value="Genomic_DNA"/>
</dbReference>
<organism evidence="12 13">
    <name type="scientific">Pseudoroseicyclus tamaricis</name>
    <dbReference type="NCBI Taxonomy" id="2705421"/>
    <lineage>
        <taxon>Bacteria</taxon>
        <taxon>Pseudomonadati</taxon>
        <taxon>Pseudomonadota</taxon>
        <taxon>Alphaproteobacteria</taxon>
        <taxon>Rhodobacterales</taxon>
        <taxon>Paracoccaceae</taxon>
        <taxon>Pseudoroseicyclus</taxon>
    </lineage>
</organism>
<dbReference type="SUPFAM" id="SSF50692">
    <property type="entry name" value="ADC-like"/>
    <property type="match status" value="1"/>
</dbReference>
<dbReference type="CDD" id="cd02787">
    <property type="entry name" value="MopB_CT_ydeP"/>
    <property type="match status" value="1"/>
</dbReference>
<sequence>MADDLPRTPAPRHSPVGHDAGTPEYGGPTGGWGSLEGIAKALGEAQPSPDALRTLWRQNKTKGVMCTSCAWAKPAQPHLFEFCENGAKATVWEMTRKRVGPEFFAKHSAEELKTWPDHDLEAAGRLTHPMRFNHATGHWEETTWPEAYAEIGRELTEIGPEASVFYSSGHAGLETSYLYALFARAFGHMNLPQSSNMCHETTSVNLASTIGVPVGTCTLDDFEHCDAIFFFGQNTGSNSPRFLHQLQAAVERGCRIVTFNPVRERGLIEFASPQNAKQMTVGPTTKISEAFYQVRPGGDVAVLAGMMKRIFAAEAERPGEVLDHAFIAEHTEGLEEMQAAVEAAPWEEIERESGLTRAMIEDAAEVYLSARNVIGIYGMGLTQHVNGWLNLGMLVNLLLLRGNIGRRGAGISPVRGHSNVQGQRTVGIGEKPKHMPAEKLEELFGIDVPTEEGMNVVAASQGILDGKVKALISLGGNLVRALPDRERMEGAFPTLRLSVSIATKLNRSHLVPGEVSYLLPCLGRTDEDIQASGPQAVSMEDSLSHIYGSIGHGTPPSEHLRSELAIVAGIAKETLPESPRLRWDEWTADYGLVRDLIAETFPEAFHDFNDRLFTPGGFYRGNAARERKWNTETGKATFTAPTMLSALGENTTGDERMTLITLRSNDQFNTTIYGYSDRLRGLKGDRMVLLLNQDEIERLGLTEGQRVALVCALDDGVIRRVEGLAVTPYDLPPGCVAGYYPELNPLVPLSYHEKNSQTPAYKGTPVRLEV</sequence>
<dbReference type="RefSeq" id="WP_163889720.1">
    <property type="nucleotide sequence ID" value="NZ_JAAFYS010000001.1"/>
</dbReference>
<keyword evidence="6" id="KW-0479">Metal-binding</keyword>
<evidence type="ECO:0000313" key="13">
    <source>
        <dbReference type="Proteomes" id="UP000474757"/>
    </source>
</evidence>
<feature type="domain" description="Molybdopterin oxidoreductase" evidence="11">
    <location>
        <begin position="125"/>
        <end position="494"/>
    </location>
</feature>
<reference evidence="12 13" key="1">
    <citation type="submission" date="2020-02" db="EMBL/GenBank/DDBJ databases">
        <title>Pseudoroseicyclus tamarix, sp. nov., isolated from offshore sediment of a Tamarix chinensis forest.</title>
        <authorList>
            <person name="Gai Y."/>
        </authorList>
    </citation>
    <scope>NUCLEOTIDE SEQUENCE [LARGE SCALE GENOMIC DNA]</scope>
    <source>
        <strain evidence="12 13">CLL3-39</strain>
    </source>
</reference>
<comment type="caution">
    <text evidence="12">The sequence shown here is derived from an EMBL/GenBank/DDBJ whole genome shotgun (WGS) entry which is preliminary data.</text>
</comment>
<evidence type="ECO:0000256" key="4">
    <source>
        <dbReference type="ARBA" id="ARBA00022485"/>
    </source>
</evidence>
<dbReference type="InterPro" id="IPR037951">
    <property type="entry name" value="MopB_CT_YdeP"/>
</dbReference>
<keyword evidence="13" id="KW-1185">Reference proteome</keyword>
<name>A0A6B2JMJ0_9RHOB</name>
<dbReference type="InterPro" id="IPR009010">
    <property type="entry name" value="Asp_de-COase-like_dom_sf"/>
</dbReference>
<evidence type="ECO:0000256" key="2">
    <source>
        <dbReference type="ARBA" id="ARBA00001966"/>
    </source>
</evidence>
<dbReference type="PIRSF" id="PIRSF000144">
    <property type="entry name" value="CbbBc"/>
    <property type="match status" value="1"/>
</dbReference>
<keyword evidence="8" id="KW-0408">Iron</keyword>
<dbReference type="PANTHER" id="PTHR43105">
    <property type="entry name" value="RESPIRATORY NITRATE REDUCTASE"/>
    <property type="match status" value="1"/>
</dbReference>
<evidence type="ECO:0000256" key="6">
    <source>
        <dbReference type="ARBA" id="ARBA00022723"/>
    </source>
</evidence>
<keyword evidence="7" id="KW-0560">Oxidoreductase</keyword>
<proteinExistence type="inferred from homology"/>
<dbReference type="GO" id="GO:0016020">
    <property type="term" value="C:membrane"/>
    <property type="evidence" value="ECO:0007669"/>
    <property type="project" value="TreeGrafter"/>
</dbReference>
<dbReference type="NCBIfam" id="TIGR01701">
    <property type="entry name" value="Fdhalpha-like"/>
    <property type="match status" value="1"/>
</dbReference>
<feature type="region of interest" description="Disordered" evidence="10">
    <location>
        <begin position="1"/>
        <end position="33"/>
    </location>
</feature>
<dbReference type="InterPro" id="IPR010046">
    <property type="entry name" value="Mopterin_OxRdtse_a_bac"/>
</dbReference>
<keyword evidence="9" id="KW-0411">Iron-sulfur</keyword>
<dbReference type="Gene3D" id="3.40.50.740">
    <property type="match status" value="1"/>
</dbReference>
<dbReference type="InterPro" id="IPR050123">
    <property type="entry name" value="Prok_molybdopt-oxidoreductase"/>
</dbReference>
<evidence type="ECO:0000256" key="3">
    <source>
        <dbReference type="ARBA" id="ARBA00010312"/>
    </source>
</evidence>
<keyword evidence="5" id="KW-0500">Molybdenum</keyword>
<comment type="cofactor">
    <cofactor evidence="1">
        <name>Mo-bis(molybdopterin guanine dinucleotide)</name>
        <dbReference type="ChEBI" id="CHEBI:60539"/>
    </cofactor>
</comment>
<evidence type="ECO:0000256" key="9">
    <source>
        <dbReference type="ARBA" id="ARBA00023014"/>
    </source>
</evidence>
<evidence type="ECO:0000259" key="11">
    <source>
        <dbReference type="Pfam" id="PF00384"/>
    </source>
</evidence>
<dbReference type="Pfam" id="PF00384">
    <property type="entry name" value="Molybdopterin"/>
    <property type="match status" value="1"/>
</dbReference>
<dbReference type="GO" id="GO:0008863">
    <property type="term" value="F:formate dehydrogenase (NAD+) activity"/>
    <property type="evidence" value="ECO:0007669"/>
    <property type="project" value="InterPro"/>
</dbReference>
<dbReference type="InterPro" id="IPR006656">
    <property type="entry name" value="Mopterin_OxRdtase"/>
</dbReference>
<evidence type="ECO:0000256" key="7">
    <source>
        <dbReference type="ARBA" id="ARBA00023002"/>
    </source>
</evidence>
<evidence type="ECO:0000256" key="10">
    <source>
        <dbReference type="SAM" id="MobiDB-lite"/>
    </source>
</evidence>